<organism evidence="4 5">
    <name type="scientific">Solemya pervernicosa gill symbiont</name>
    <dbReference type="NCBI Taxonomy" id="642797"/>
    <lineage>
        <taxon>Bacteria</taxon>
        <taxon>Pseudomonadati</taxon>
        <taxon>Pseudomonadota</taxon>
        <taxon>Gammaproteobacteria</taxon>
        <taxon>sulfur-oxidizing symbionts</taxon>
    </lineage>
</organism>
<keyword evidence="5" id="KW-1185">Reference proteome</keyword>
<proteinExistence type="inferred from homology"/>
<sequence length="274" mass="32252">MSLSPNWYRACKDYTNIPFVRWGGFDGILVSMHQSGTHWLKNLLAHVLSYEYGVDLPEYIQDNSIIGSPKRPPTYEGMPKIVQSHTIPSTLISSSLFSVLAPVPPVVILVRDLRYALVSHYVKMHGSKQERWKRRYDLDFSEFLKGDPRDKHFDKDIWWDIRFMNAWGRYLEKYPEKSLMVSYEALRTEPVAMLKNVCYRFGLESVSMNSIERAVDECTKSKMSERERPGERAPVVRKSADDLGEWYSEIDKRFVEDILKRHLNYNFGYDFTRW</sequence>
<dbReference type="Gene3D" id="3.40.50.300">
    <property type="entry name" value="P-loop containing nucleotide triphosphate hydrolases"/>
    <property type="match status" value="1"/>
</dbReference>
<dbReference type="InterPro" id="IPR000863">
    <property type="entry name" value="Sulfotransferase_dom"/>
</dbReference>
<feature type="domain" description="Sulfotransferase" evidence="3">
    <location>
        <begin position="27"/>
        <end position="230"/>
    </location>
</feature>
<name>A0A1T2L901_9GAMM</name>
<comment type="caution">
    <text evidence="4">The sequence shown here is derived from an EMBL/GenBank/DDBJ whole genome shotgun (WGS) entry which is preliminary data.</text>
</comment>
<evidence type="ECO:0000256" key="2">
    <source>
        <dbReference type="ARBA" id="ARBA00022679"/>
    </source>
</evidence>
<reference evidence="4 5" key="1">
    <citation type="submission" date="2016-11" db="EMBL/GenBank/DDBJ databases">
        <title>Mixed transmission modes and dynamic genome evolution in an obligate animal-bacterial symbiosis.</title>
        <authorList>
            <person name="Russell S.L."/>
            <person name="Corbett-Detig R.B."/>
            <person name="Cavanaugh C.M."/>
        </authorList>
    </citation>
    <scope>NUCLEOTIDE SEQUENCE [LARGE SCALE GENOMIC DNA]</scope>
    <source>
        <strain evidence="4">Sveles-Q1</strain>
    </source>
</reference>
<dbReference type="EMBL" id="MPRL01000008">
    <property type="protein sequence ID" value="OOZ41561.1"/>
    <property type="molecule type" value="Genomic_DNA"/>
</dbReference>
<dbReference type="PANTHER" id="PTHR11783">
    <property type="entry name" value="SULFOTRANSFERASE SULT"/>
    <property type="match status" value="1"/>
</dbReference>
<protein>
    <recommendedName>
        <fullName evidence="3">Sulfotransferase domain-containing protein</fullName>
    </recommendedName>
</protein>
<dbReference type="SUPFAM" id="SSF52540">
    <property type="entry name" value="P-loop containing nucleoside triphosphate hydrolases"/>
    <property type="match status" value="1"/>
</dbReference>
<dbReference type="Proteomes" id="UP000191110">
    <property type="component" value="Unassembled WGS sequence"/>
</dbReference>
<dbReference type="InterPro" id="IPR027417">
    <property type="entry name" value="P-loop_NTPase"/>
</dbReference>
<evidence type="ECO:0000313" key="4">
    <source>
        <dbReference type="EMBL" id="OOZ41561.1"/>
    </source>
</evidence>
<dbReference type="AlphaFoldDB" id="A0A1T2L901"/>
<dbReference type="Pfam" id="PF00685">
    <property type="entry name" value="Sulfotransfer_1"/>
    <property type="match status" value="1"/>
</dbReference>
<dbReference type="GO" id="GO:0008146">
    <property type="term" value="F:sulfotransferase activity"/>
    <property type="evidence" value="ECO:0007669"/>
    <property type="project" value="InterPro"/>
</dbReference>
<comment type="similarity">
    <text evidence="1">Belongs to the sulfotransferase 1 family.</text>
</comment>
<dbReference type="RefSeq" id="WP_135621987.1">
    <property type="nucleotide sequence ID" value="NZ_MPRL01000008.1"/>
</dbReference>
<accession>A0A1T2L901</accession>
<evidence type="ECO:0000313" key="5">
    <source>
        <dbReference type="Proteomes" id="UP000191110"/>
    </source>
</evidence>
<evidence type="ECO:0000256" key="1">
    <source>
        <dbReference type="ARBA" id="ARBA00005771"/>
    </source>
</evidence>
<evidence type="ECO:0000259" key="3">
    <source>
        <dbReference type="Pfam" id="PF00685"/>
    </source>
</evidence>
<gene>
    <name evidence="4" type="ORF">BOW53_03365</name>
</gene>
<dbReference type="OrthoDB" id="8446141at2"/>
<keyword evidence="2" id="KW-0808">Transferase</keyword>